<evidence type="ECO:0000313" key="9">
    <source>
        <dbReference type="EMBL" id="MFC4105346.1"/>
    </source>
</evidence>
<evidence type="ECO:0000256" key="1">
    <source>
        <dbReference type="ARBA" id="ARBA00004651"/>
    </source>
</evidence>
<feature type="transmembrane region" description="Helical" evidence="7">
    <location>
        <begin position="340"/>
        <end position="362"/>
    </location>
</feature>
<dbReference type="InterPro" id="IPR050250">
    <property type="entry name" value="Macrolide_Exporter_MacB"/>
</dbReference>
<dbReference type="Proteomes" id="UP001595868">
    <property type="component" value="Unassembled WGS sequence"/>
</dbReference>
<evidence type="ECO:0000256" key="6">
    <source>
        <dbReference type="ARBA" id="ARBA00038076"/>
    </source>
</evidence>
<evidence type="ECO:0000256" key="7">
    <source>
        <dbReference type="SAM" id="Phobius"/>
    </source>
</evidence>
<accession>A0ABV8KH73</accession>
<comment type="similarity">
    <text evidence="6">Belongs to the ABC-4 integral membrane protein family.</text>
</comment>
<feature type="transmembrane region" description="Helical" evidence="7">
    <location>
        <begin position="422"/>
        <end position="442"/>
    </location>
</feature>
<evidence type="ECO:0000313" key="10">
    <source>
        <dbReference type="Proteomes" id="UP001595868"/>
    </source>
</evidence>
<comment type="caution">
    <text evidence="9">The sequence shown here is derived from an EMBL/GenBank/DDBJ whole genome shotgun (WGS) entry which is preliminary data.</text>
</comment>
<dbReference type="PANTHER" id="PTHR30572:SF4">
    <property type="entry name" value="ABC TRANSPORTER PERMEASE YTRF"/>
    <property type="match status" value="1"/>
</dbReference>
<dbReference type="InterPro" id="IPR003838">
    <property type="entry name" value="ABC3_permease_C"/>
</dbReference>
<name>A0ABV8KH73_9ACTN</name>
<dbReference type="PANTHER" id="PTHR30572">
    <property type="entry name" value="MEMBRANE COMPONENT OF TRANSPORTER-RELATED"/>
    <property type="match status" value="1"/>
</dbReference>
<keyword evidence="10" id="KW-1185">Reference proteome</keyword>
<dbReference type="RefSeq" id="WP_377542383.1">
    <property type="nucleotide sequence ID" value="NZ_JBHSBN010000002.1"/>
</dbReference>
<evidence type="ECO:0000256" key="3">
    <source>
        <dbReference type="ARBA" id="ARBA00022692"/>
    </source>
</evidence>
<keyword evidence="2" id="KW-1003">Cell membrane</keyword>
<sequence length="1073" mass="110517">MRLVLRRARQARGLLLAAAVATLVATGLVTGLALYNRQAVAAGQRAFVSSAPPEERSLLVSGSAGRTEADFAGRDRAVRDRFAAGLGGVPATTSVARYGTGRQLTGDLGSVPAGTDGVFAEMTSLADLPAYADLVDGAWATPGGSPLRVTLPEKVATMLKVAVGDRIPMRDRAARRDGEVEVTGIWRPRDVDEPYWRLAPGVGAVGGSTTSYGPFVLAGADFSRTFAGTGTSAAWLVTPDLSAADSSRLGPVRQAAADAAAQLPEAAGLGSSATVVSGIDRLTDRMIRADLVGRSALLTPILLVIVLGGYALVLVAALLNEDRRAQTALLRARGAARAQIAGLAAREAALVVVPSVALAPLLAGQALRLVDDDAGSGSGLGWLVAGATALGCLLALLGPALRRGGTYVADLAARSRPNRWAAAQRASVDVVLVGLAVLAWTQLRQYSSPLSGANGALGIDPLLAAAPTLGVLAGAVIALRVLPPATRFVERFVDRKPWTATMFGMWQAGRRPHAGPVLLLALAVGAGSLAWSLVASWERSHVDQANHQVGADLRLRDTATPPDRATQLAALPGVRTVLPGWRDDIRLGTDNLEVGVLAVDAAAGADVLRIDPRLTDGPPRALLDRMVAARPAPAGVELPAGVRRLTGSVRTPVSGANGPRPVTTTALLDRPDGHVLRVPLATTGNDGVARRFAVDLPDTAGRRLRLIGVEVDGGESNPASGSPMTYQIELADLTATRADGAGEPVDLGSTDAWTARAAVAQEDRYDQRPADPTSEVTGGVLRASFSLPPMLPVTYFGYAPATGRFTALRKASTEPVPAVATPQVLAALGAHVGDTTRLQLSGVAIEVRLVGELASVPGSDDTPAAVLLDLPPAAEQVLRDTGTVRPVNQWWLATDPDRHAEAADAATRLSGVTVLDRRAVAAAAARDPYWLGARTGLFAATAGAVLLALVGLGVDVWATARRRVGELAVLHTLGASPRLLARALLAEQAFLAGLGVLVGLLVGAGVGATMAPLVILTPSADRPVPAPDFELPWLPVGGIAAGLLLVALILGGLVATTIRQRVAVAQLRMGGDQ</sequence>
<dbReference type="Pfam" id="PF02687">
    <property type="entry name" value="FtsX"/>
    <property type="match status" value="1"/>
</dbReference>
<evidence type="ECO:0000256" key="2">
    <source>
        <dbReference type="ARBA" id="ARBA00022475"/>
    </source>
</evidence>
<comment type="subcellular location">
    <subcellularLocation>
        <location evidence="1">Cell membrane</location>
        <topology evidence="1">Multi-pass membrane protein</topology>
    </subcellularLocation>
</comment>
<feature type="domain" description="ABC3 transporter permease C-terminal" evidence="8">
    <location>
        <begin position="941"/>
        <end position="1059"/>
    </location>
</feature>
<organism evidence="9 10">
    <name type="scientific">Micromonospora zhanjiangensis</name>
    <dbReference type="NCBI Taxonomy" id="1522057"/>
    <lineage>
        <taxon>Bacteria</taxon>
        <taxon>Bacillati</taxon>
        <taxon>Actinomycetota</taxon>
        <taxon>Actinomycetes</taxon>
        <taxon>Micromonosporales</taxon>
        <taxon>Micromonosporaceae</taxon>
        <taxon>Micromonospora</taxon>
    </lineage>
</organism>
<gene>
    <name evidence="9" type="ORF">ACFOX0_05250</name>
</gene>
<feature type="transmembrane region" description="Helical" evidence="7">
    <location>
        <begin position="936"/>
        <end position="958"/>
    </location>
</feature>
<feature type="transmembrane region" description="Helical" evidence="7">
    <location>
        <begin position="382"/>
        <end position="401"/>
    </location>
</feature>
<evidence type="ECO:0000256" key="4">
    <source>
        <dbReference type="ARBA" id="ARBA00022989"/>
    </source>
</evidence>
<feature type="transmembrane region" description="Helical" evidence="7">
    <location>
        <begin position="462"/>
        <end position="482"/>
    </location>
</feature>
<protein>
    <submittedName>
        <fullName evidence="9">FtsX-like permease family protein</fullName>
    </submittedName>
</protein>
<reference evidence="10" key="1">
    <citation type="journal article" date="2019" name="Int. J. Syst. Evol. Microbiol.">
        <title>The Global Catalogue of Microorganisms (GCM) 10K type strain sequencing project: providing services to taxonomists for standard genome sequencing and annotation.</title>
        <authorList>
            <consortium name="The Broad Institute Genomics Platform"/>
            <consortium name="The Broad Institute Genome Sequencing Center for Infectious Disease"/>
            <person name="Wu L."/>
            <person name="Ma J."/>
        </authorList>
    </citation>
    <scope>NUCLEOTIDE SEQUENCE [LARGE SCALE GENOMIC DNA]</scope>
    <source>
        <strain evidence="10">2902at01</strain>
    </source>
</reference>
<evidence type="ECO:0000256" key="5">
    <source>
        <dbReference type="ARBA" id="ARBA00023136"/>
    </source>
</evidence>
<feature type="transmembrane region" description="Helical" evidence="7">
    <location>
        <begin position="989"/>
        <end position="1016"/>
    </location>
</feature>
<keyword evidence="3 7" id="KW-0812">Transmembrane</keyword>
<evidence type="ECO:0000259" key="8">
    <source>
        <dbReference type="Pfam" id="PF02687"/>
    </source>
</evidence>
<feature type="transmembrane region" description="Helical" evidence="7">
    <location>
        <begin position="1036"/>
        <end position="1058"/>
    </location>
</feature>
<feature type="transmembrane region" description="Helical" evidence="7">
    <location>
        <begin position="517"/>
        <end position="537"/>
    </location>
</feature>
<keyword evidence="5 7" id="KW-0472">Membrane</keyword>
<dbReference type="EMBL" id="JBHSBN010000002">
    <property type="protein sequence ID" value="MFC4105346.1"/>
    <property type="molecule type" value="Genomic_DNA"/>
</dbReference>
<keyword evidence="4 7" id="KW-1133">Transmembrane helix</keyword>
<feature type="transmembrane region" description="Helical" evidence="7">
    <location>
        <begin position="297"/>
        <end position="319"/>
    </location>
</feature>
<proteinExistence type="inferred from homology"/>